<evidence type="ECO:0000256" key="1">
    <source>
        <dbReference type="ARBA" id="ARBA00004141"/>
    </source>
</evidence>
<keyword evidence="11" id="KW-1185">Reference proteome</keyword>
<keyword evidence="3 8" id="KW-0812">Transmembrane</keyword>
<evidence type="ECO:0000256" key="4">
    <source>
        <dbReference type="ARBA" id="ARBA00022989"/>
    </source>
</evidence>
<keyword evidence="5" id="KW-0406">Ion transport</keyword>
<reference evidence="12" key="1">
    <citation type="submission" date="2025-08" db="UniProtKB">
        <authorList>
            <consortium name="RefSeq"/>
        </authorList>
    </citation>
    <scope>IDENTIFICATION</scope>
</reference>
<evidence type="ECO:0000259" key="10">
    <source>
        <dbReference type="Pfam" id="PF25508"/>
    </source>
</evidence>
<dbReference type="InterPro" id="IPR018039">
    <property type="entry name" value="IF_conserved"/>
</dbReference>
<evidence type="ECO:0000259" key="9">
    <source>
        <dbReference type="Pfam" id="PF18139"/>
    </source>
</evidence>
<evidence type="ECO:0000256" key="7">
    <source>
        <dbReference type="ARBA" id="ARBA00023303"/>
    </source>
</evidence>
<dbReference type="RefSeq" id="XP_036354612.1">
    <property type="nucleotide sequence ID" value="XM_036498719.1"/>
</dbReference>
<name>A0A7E6EIB1_9MOLL</name>
<evidence type="ECO:0000256" key="3">
    <source>
        <dbReference type="ARBA" id="ARBA00022692"/>
    </source>
</evidence>
<keyword evidence="6 8" id="KW-0472">Membrane</keyword>
<sequence length="557" mass="64552">MTETLHKLDSLRTDNVSLQTEILTYKKLLDNEEKRFLSQFLIVDQDVEEEYTFLDIKLSGLVCIRVWPERVGNSSENDVIWTNFPEIIGCASLKIIFYSDTMKYIRLSNSTKIDKVIQLLTEHWGLNLPKLVISVYGGMRNFDLNKKILKIIRRGLIECAKTTNAWILTTGINAGAIKDIGESLSDCSRRDRSKFALIGISPWGVVSDRHRLINTTDSELEYVLTEALLNDDDEFVQLFLENNVSLHRYLTLSRLQDLYRANNTQDPESNFSQPDEFTPGKYPFNELTIWAVLTNRHNVAKFINGKGSNTKWTGSRYSGNISCSFQVDLTTHFSEFKKLAYNLLDYCYHEDDEITLRLLTYEMKEWSNHNCLSLAVSTNHRDFIAHGCCQMLITEMWIGGLRTSKYITLKVADCGKTVKCIVGRWLSPVIMSLYLIVANILLINSLIAVNTFTRINAISNKVWKFGRYQLTIEYEQKPTLPPPFNIFLLARIIILKYIKNKQSYNVRQESGLKLFLTAEEIEKIQDFEEECVDDYYRVEERKKKHLIEKIIPKINKK</sequence>
<feature type="transmembrane region" description="Helical" evidence="8">
    <location>
        <begin position="425"/>
        <end position="449"/>
    </location>
</feature>
<dbReference type="GO" id="GO:0030001">
    <property type="term" value="P:metal ion transport"/>
    <property type="evidence" value="ECO:0007669"/>
    <property type="project" value="TreeGrafter"/>
</dbReference>
<evidence type="ECO:0000256" key="8">
    <source>
        <dbReference type="SAM" id="Phobius"/>
    </source>
</evidence>
<evidence type="ECO:0000313" key="11">
    <source>
        <dbReference type="Proteomes" id="UP000515154"/>
    </source>
</evidence>
<evidence type="ECO:0000256" key="2">
    <source>
        <dbReference type="ARBA" id="ARBA00022448"/>
    </source>
</evidence>
<dbReference type="Pfam" id="PF18139">
    <property type="entry name" value="LSDAT_euk"/>
    <property type="match status" value="1"/>
</dbReference>
<proteinExistence type="predicted"/>
<gene>
    <name evidence="12" type="primary">LOC118761065</name>
</gene>
<dbReference type="InterPro" id="IPR041491">
    <property type="entry name" value="TRPM_SLOG"/>
</dbReference>
<feature type="domain" description="TRPM SLOG" evidence="9">
    <location>
        <begin position="103"/>
        <end position="225"/>
    </location>
</feature>
<dbReference type="PROSITE" id="PS00226">
    <property type="entry name" value="IF_ROD_1"/>
    <property type="match status" value="1"/>
</dbReference>
<dbReference type="Proteomes" id="UP000515154">
    <property type="component" value="Unplaced"/>
</dbReference>
<keyword evidence="4 8" id="KW-1133">Transmembrane helix</keyword>
<comment type="subcellular location">
    <subcellularLocation>
        <location evidence="1">Membrane</location>
        <topology evidence="1">Multi-pass membrane protein</topology>
    </subcellularLocation>
</comment>
<dbReference type="PANTHER" id="PTHR13800">
    <property type="entry name" value="TRANSIENT RECEPTOR POTENTIAL CATION CHANNEL, SUBFAMILY M, MEMBER 6"/>
    <property type="match status" value="1"/>
</dbReference>
<organism evidence="11 12">
    <name type="scientific">Octopus sinensis</name>
    <name type="common">East Asian common octopus</name>
    <dbReference type="NCBI Taxonomy" id="2607531"/>
    <lineage>
        <taxon>Eukaryota</taxon>
        <taxon>Metazoa</taxon>
        <taxon>Spiralia</taxon>
        <taxon>Lophotrochozoa</taxon>
        <taxon>Mollusca</taxon>
        <taxon>Cephalopoda</taxon>
        <taxon>Coleoidea</taxon>
        <taxon>Octopodiformes</taxon>
        <taxon>Octopoda</taxon>
        <taxon>Incirrata</taxon>
        <taxon>Octopodidae</taxon>
        <taxon>Octopus</taxon>
    </lineage>
</organism>
<dbReference type="Pfam" id="PF25508">
    <property type="entry name" value="TRPM2"/>
    <property type="match status" value="1"/>
</dbReference>
<dbReference type="GO" id="GO:0005886">
    <property type="term" value="C:plasma membrane"/>
    <property type="evidence" value="ECO:0007669"/>
    <property type="project" value="TreeGrafter"/>
</dbReference>
<dbReference type="InterPro" id="IPR057366">
    <property type="entry name" value="TRPM-like"/>
</dbReference>
<dbReference type="InterPro" id="IPR050927">
    <property type="entry name" value="TRPM"/>
</dbReference>
<dbReference type="GO" id="GO:0005261">
    <property type="term" value="F:monoatomic cation channel activity"/>
    <property type="evidence" value="ECO:0007669"/>
    <property type="project" value="TreeGrafter"/>
</dbReference>
<evidence type="ECO:0000313" key="12">
    <source>
        <dbReference type="RefSeq" id="XP_036354612.1"/>
    </source>
</evidence>
<dbReference type="AlphaFoldDB" id="A0A7E6EIB1"/>
<protein>
    <submittedName>
        <fullName evidence="12">Transient receptor potential cation channel subfamily M member 3-like</fullName>
    </submittedName>
</protein>
<dbReference type="KEGG" id="osn:118761065"/>
<keyword evidence="2" id="KW-0813">Transport</keyword>
<dbReference type="PANTHER" id="PTHR13800:SF1">
    <property type="entry name" value="TRANSIENT RECEPTOR POTENTIAL CATION CHANNEL TRPM"/>
    <property type="match status" value="1"/>
</dbReference>
<keyword evidence="7" id="KW-0407">Ion channel</keyword>
<accession>A0A7E6EIB1</accession>
<evidence type="ECO:0000256" key="5">
    <source>
        <dbReference type="ARBA" id="ARBA00023065"/>
    </source>
</evidence>
<evidence type="ECO:0000256" key="6">
    <source>
        <dbReference type="ARBA" id="ARBA00023136"/>
    </source>
</evidence>
<feature type="domain" description="TRPM-like" evidence="10">
    <location>
        <begin position="276"/>
        <end position="386"/>
    </location>
</feature>